<sequence length="936" mass="105201">MSAKAATDKEDKALFRQCITALDSFYSQPDIEHHIKALEQVEAKVFAGETKDFESFRRDLSTLDGLSLDALASSHNSNATDKITEENYALPIFSSITYKPQSIMYSVHNKSQNLLNSWLSEIWDTTTATEHYKNAPSLHRLFVTQNGKLLVDARDNSDAILTIFFNAIVTPCHDNTNLVQVESSAVVVHPFGPFHKSNVPGFDGWMKVSIIKKAKVHHVISASLAKMLFQDNDGCVHKISSKGVSDAEIAQAKGFAHAVIANGADIADNFYHVEPCLETELVLQGDFVLEKRVLQEGVPILHTLSYAKELEAEVEKPEDRDESDTQSSLIDPSSVVQHSDDNHDIALDKHWKLLEKYATEKRCGLVYKDDYDDVIRKPIDAVGHFKHVYFTDRDVIQIFQKSTVVQRVTEIACLLKLRKKQHIGHIKQLIRDEKGIEMIGIIMPKYDMTLHEYLRRHTHPRLTSFQRMDIIIQMIKSIKAIHEEGIAHRDLSPFNFMVSSSTTDKLADGSPKVHLYLIDFGKAVFFTPEDAKRWWVNTSNEPTWDQTQVNPKTQDELTIWCRNLPYVMARPDHGYRFYRSIQTLPKTRRDHAILPYLINAPAEDLYSLGVLIWKVFSGKEPWPGVFDVELKKLREIVCSSYHIDLLIDRVLPGPLSTTLLKKLVRFLPEERTSAADVLSWVETSTIYDGLLDELNSIVMRTETLPLIQAEAKQGSKRGAAAEDAEQAPPSKRGRPRKAAQSKNTDIANKPRSYKKRAAMENDEADQDHSMTDAPVDGPLIRILNPPEPKKPKQYYIPTGRPVGRPRKKAKFKPTGRPKGSKNKVYYYGDEENEQEAAALESQSTTEIATDAADVDSKVADTSTTNIANASSSNVADAPTNLNIANTDSTTHASDASTIAEFDATVEMIMAVTSEMIADDISRESMSKDINENLQSK</sequence>
<dbReference type="SUPFAM" id="SSF56112">
    <property type="entry name" value="Protein kinase-like (PK-like)"/>
    <property type="match status" value="1"/>
</dbReference>
<dbReference type="GO" id="GO:0005524">
    <property type="term" value="F:ATP binding"/>
    <property type="evidence" value="ECO:0007669"/>
    <property type="project" value="InterPro"/>
</dbReference>
<feature type="compositionally biased region" description="Polar residues" evidence="1">
    <location>
        <begin position="325"/>
        <end position="337"/>
    </location>
</feature>
<dbReference type="OrthoDB" id="4062651at2759"/>
<feature type="compositionally biased region" description="Basic residues" evidence="1">
    <location>
        <begin position="803"/>
        <end position="821"/>
    </location>
</feature>
<dbReference type="SMART" id="SM00220">
    <property type="entry name" value="S_TKc"/>
    <property type="match status" value="1"/>
</dbReference>
<proteinExistence type="predicted"/>
<organism evidence="3 4">
    <name type="scientific">Parasitella parasitica</name>
    <dbReference type="NCBI Taxonomy" id="35722"/>
    <lineage>
        <taxon>Eukaryota</taxon>
        <taxon>Fungi</taxon>
        <taxon>Fungi incertae sedis</taxon>
        <taxon>Mucoromycota</taxon>
        <taxon>Mucoromycotina</taxon>
        <taxon>Mucoromycetes</taxon>
        <taxon>Mucorales</taxon>
        <taxon>Mucorineae</taxon>
        <taxon>Mucoraceae</taxon>
        <taxon>Parasitella</taxon>
    </lineage>
</organism>
<evidence type="ECO:0000313" key="3">
    <source>
        <dbReference type="EMBL" id="CEP07192.1"/>
    </source>
</evidence>
<dbReference type="GO" id="GO:0005634">
    <property type="term" value="C:nucleus"/>
    <property type="evidence" value="ECO:0007669"/>
    <property type="project" value="TreeGrafter"/>
</dbReference>
<protein>
    <recommendedName>
        <fullName evidence="2">Protein kinase domain-containing protein</fullName>
    </recommendedName>
</protein>
<name>A0A0B7MQ27_9FUNG</name>
<evidence type="ECO:0000259" key="2">
    <source>
        <dbReference type="PROSITE" id="PS50011"/>
    </source>
</evidence>
<dbReference type="PANTHER" id="PTHR44167">
    <property type="entry name" value="OVARIAN-SPECIFIC SERINE/THREONINE-PROTEIN KINASE LOK-RELATED"/>
    <property type="match status" value="1"/>
</dbReference>
<dbReference type="STRING" id="35722.A0A0B7MQ27"/>
<dbReference type="PROSITE" id="PS50011">
    <property type="entry name" value="PROTEIN_KINASE_DOM"/>
    <property type="match status" value="1"/>
</dbReference>
<reference evidence="3 4" key="1">
    <citation type="submission" date="2014-09" db="EMBL/GenBank/DDBJ databases">
        <authorList>
            <person name="Ellenberger Sabrina"/>
        </authorList>
    </citation>
    <scope>NUCLEOTIDE SEQUENCE [LARGE SCALE GENOMIC DNA]</scope>
    <source>
        <strain evidence="3 4">CBS 412.66</strain>
    </source>
</reference>
<dbReference type="Proteomes" id="UP000054107">
    <property type="component" value="Unassembled WGS sequence"/>
</dbReference>
<dbReference type="InterPro" id="IPR000719">
    <property type="entry name" value="Prot_kinase_dom"/>
</dbReference>
<gene>
    <name evidence="3" type="primary">PARPA_00471.1 scaffold 888</name>
</gene>
<dbReference type="GO" id="GO:0044773">
    <property type="term" value="P:mitotic DNA damage checkpoint signaling"/>
    <property type="evidence" value="ECO:0007669"/>
    <property type="project" value="TreeGrafter"/>
</dbReference>
<dbReference type="AlphaFoldDB" id="A0A0B7MQ27"/>
<dbReference type="PANTHER" id="PTHR44167:SF18">
    <property type="entry name" value="PROTEIN KINASE DOMAIN-CONTAINING PROTEIN"/>
    <property type="match status" value="1"/>
</dbReference>
<feature type="region of interest" description="Disordered" evidence="1">
    <location>
        <begin position="711"/>
        <end position="823"/>
    </location>
</feature>
<feature type="domain" description="Protein kinase" evidence="2">
    <location>
        <begin position="352"/>
        <end position="686"/>
    </location>
</feature>
<evidence type="ECO:0000313" key="4">
    <source>
        <dbReference type="Proteomes" id="UP000054107"/>
    </source>
</evidence>
<evidence type="ECO:0000256" key="1">
    <source>
        <dbReference type="SAM" id="MobiDB-lite"/>
    </source>
</evidence>
<dbReference type="Gene3D" id="1.10.510.10">
    <property type="entry name" value="Transferase(Phosphotransferase) domain 1"/>
    <property type="match status" value="1"/>
</dbReference>
<dbReference type="EMBL" id="LN719137">
    <property type="protein sequence ID" value="CEP07192.1"/>
    <property type="molecule type" value="Genomic_DNA"/>
</dbReference>
<dbReference type="Pfam" id="PF00069">
    <property type="entry name" value="Pkinase"/>
    <property type="match status" value="1"/>
</dbReference>
<dbReference type="GO" id="GO:0005737">
    <property type="term" value="C:cytoplasm"/>
    <property type="evidence" value="ECO:0007669"/>
    <property type="project" value="TreeGrafter"/>
</dbReference>
<dbReference type="InterPro" id="IPR011009">
    <property type="entry name" value="Kinase-like_dom_sf"/>
</dbReference>
<keyword evidence="4" id="KW-1185">Reference proteome</keyword>
<feature type="region of interest" description="Disordered" evidence="1">
    <location>
        <begin position="312"/>
        <end position="338"/>
    </location>
</feature>
<accession>A0A0B7MQ27</accession>
<dbReference type="GO" id="GO:0004674">
    <property type="term" value="F:protein serine/threonine kinase activity"/>
    <property type="evidence" value="ECO:0007669"/>
    <property type="project" value="TreeGrafter"/>
</dbReference>